<evidence type="ECO:0000256" key="1">
    <source>
        <dbReference type="ARBA" id="ARBA00004123"/>
    </source>
</evidence>
<dbReference type="InterPro" id="IPR046347">
    <property type="entry name" value="bZIP_sf"/>
</dbReference>
<evidence type="ECO:0000313" key="9">
    <source>
        <dbReference type="EMBL" id="CAR24339.1"/>
    </source>
</evidence>
<feature type="coiled-coil region" evidence="6">
    <location>
        <begin position="201"/>
        <end position="246"/>
    </location>
</feature>
<dbReference type="Proteomes" id="UP000002036">
    <property type="component" value="Chromosome F"/>
</dbReference>
<reference evidence="9 10" key="1">
    <citation type="journal article" date="2009" name="Genome Res.">
        <title>Comparative genomics of protoploid Saccharomycetaceae.</title>
        <authorList>
            <consortium name="The Genolevures Consortium"/>
            <person name="Souciet J.-L."/>
            <person name="Dujon B."/>
            <person name="Gaillardin C."/>
            <person name="Johnston M."/>
            <person name="Baret P.V."/>
            <person name="Cliften P."/>
            <person name="Sherman D.J."/>
            <person name="Weissenbach J."/>
            <person name="Westhof E."/>
            <person name="Wincker P."/>
            <person name="Jubin C."/>
            <person name="Poulain J."/>
            <person name="Barbe V."/>
            <person name="Segurens B."/>
            <person name="Artiguenave F."/>
            <person name="Anthouard V."/>
            <person name="Vacherie B."/>
            <person name="Val M.-E."/>
            <person name="Fulton R.S."/>
            <person name="Minx P."/>
            <person name="Wilson R."/>
            <person name="Durrens P."/>
            <person name="Jean G."/>
            <person name="Marck C."/>
            <person name="Martin T."/>
            <person name="Nikolski M."/>
            <person name="Rolland T."/>
            <person name="Seret M.-L."/>
            <person name="Casaregola S."/>
            <person name="Despons L."/>
            <person name="Fairhead C."/>
            <person name="Fischer G."/>
            <person name="Lafontaine I."/>
            <person name="Leh V."/>
            <person name="Lemaire M."/>
            <person name="de Montigny J."/>
            <person name="Neuveglise C."/>
            <person name="Thierry A."/>
            <person name="Blanc-Lenfle I."/>
            <person name="Bleykasten C."/>
            <person name="Diffels J."/>
            <person name="Fritsch E."/>
            <person name="Frangeul L."/>
            <person name="Goeffon A."/>
            <person name="Jauniaux N."/>
            <person name="Kachouri-Lafond R."/>
            <person name="Payen C."/>
            <person name="Potier S."/>
            <person name="Pribylova L."/>
            <person name="Ozanne C."/>
            <person name="Richard G.-F."/>
            <person name="Sacerdot C."/>
            <person name="Straub M.-L."/>
            <person name="Talla E."/>
        </authorList>
    </citation>
    <scope>NUCLEOTIDE SEQUENCE [LARGE SCALE GENOMIC DNA]</scope>
    <source>
        <strain evidence="10">ATCC 56472 / CBS 6340 / NRRL Y-8284</strain>
    </source>
</reference>
<evidence type="ECO:0000256" key="3">
    <source>
        <dbReference type="ARBA" id="ARBA00023125"/>
    </source>
</evidence>
<feature type="region of interest" description="Disordered" evidence="7">
    <location>
        <begin position="1"/>
        <end position="32"/>
    </location>
</feature>
<gene>
    <name evidence="9" type="ordered locus">KLTH0F13530g</name>
</gene>
<dbReference type="EMBL" id="CU928170">
    <property type="protein sequence ID" value="CAR24339.1"/>
    <property type="molecule type" value="Genomic_DNA"/>
</dbReference>
<keyword evidence="3" id="KW-0238">DNA-binding</keyword>
<proteinExistence type="predicted"/>
<keyword evidence="5" id="KW-0539">Nucleus</keyword>
<keyword evidence="6" id="KW-0175">Coiled coil</keyword>
<comment type="subcellular location">
    <subcellularLocation>
        <location evidence="1">Nucleus</location>
    </subcellularLocation>
</comment>
<dbReference type="RefSeq" id="XP_002554776.1">
    <property type="nucleotide sequence ID" value="XM_002554730.1"/>
</dbReference>
<name>C5DJ50_LACTC</name>
<dbReference type="InParanoid" id="C5DJ50"/>
<feature type="compositionally biased region" description="Basic and acidic residues" evidence="7">
    <location>
        <begin position="10"/>
        <end position="23"/>
    </location>
</feature>
<sequence>MAYAKLQEMPADRTGQKRAKSEDATTPTSEQYQEKFQDLFSRCFSAEENDGEEHSGFDRGEDRNYISQRLGAVSDSSAAVPNLTGDAASSAQGGLAEHGDLSRQLHNLISSNSELGSRLLSLLLVSSGNAKEIISAVNKGDLDGLKKLNLKKSQLQRPKYTEEELQEFQKIEMEKRRKNTEASARFRIRKKQREHEKVEKLKQLHSQISELYVTIDKLLDENKFWKQKLEEVNEQKSKELLESIKKRRNSSD</sequence>
<dbReference type="Pfam" id="PF07716">
    <property type="entry name" value="bZIP_2"/>
    <property type="match status" value="1"/>
</dbReference>
<dbReference type="SUPFAM" id="SSF57959">
    <property type="entry name" value="Leucine zipper domain"/>
    <property type="match status" value="1"/>
</dbReference>
<dbReference type="KEGG" id="lth:KLTH0F13530g"/>
<dbReference type="GO" id="GO:0000977">
    <property type="term" value="F:RNA polymerase II transcription regulatory region sequence-specific DNA binding"/>
    <property type="evidence" value="ECO:0007669"/>
    <property type="project" value="TreeGrafter"/>
</dbReference>
<evidence type="ECO:0000259" key="8">
    <source>
        <dbReference type="PROSITE" id="PS00036"/>
    </source>
</evidence>
<evidence type="ECO:0000256" key="4">
    <source>
        <dbReference type="ARBA" id="ARBA00023163"/>
    </source>
</evidence>
<evidence type="ECO:0000256" key="2">
    <source>
        <dbReference type="ARBA" id="ARBA00023015"/>
    </source>
</evidence>
<feature type="domain" description="BZIP" evidence="8">
    <location>
        <begin position="175"/>
        <end position="189"/>
    </location>
</feature>
<dbReference type="AlphaFoldDB" id="C5DJ50"/>
<dbReference type="GO" id="GO:0005634">
    <property type="term" value="C:nucleus"/>
    <property type="evidence" value="ECO:0007669"/>
    <property type="project" value="UniProtKB-SubCell"/>
</dbReference>
<dbReference type="PROSITE" id="PS00036">
    <property type="entry name" value="BZIP_BASIC"/>
    <property type="match status" value="1"/>
</dbReference>
<dbReference type="Gene3D" id="1.20.5.170">
    <property type="match status" value="1"/>
</dbReference>
<keyword evidence="4" id="KW-0804">Transcription</keyword>
<dbReference type="PANTHER" id="PTHR13044">
    <property type="entry name" value="ACTIVATING TRANSCRIPTION FACTOR ATF 4/5"/>
    <property type="match status" value="1"/>
</dbReference>
<dbReference type="InterPro" id="IPR004827">
    <property type="entry name" value="bZIP"/>
</dbReference>
<protein>
    <submittedName>
        <fullName evidence="9">KLTH0F13530p</fullName>
    </submittedName>
</protein>
<dbReference type="OrthoDB" id="1939598at2759"/>
<dbReference type="GO" id="GO:0089713">
    <property type="term" value="C:Cbf1-Met4-Met28 complex"/>
    <property type="evidence" value="ECO:0007669"/>
    <property type="project" value="TreeGrafter"/>
</dbReference>
<evidence type="ECO:0000313" key="10">
    <source>
        <dbReference type="Proteomes" id="UP000002036"/>
    </source>
</evidence>
<keyword evidence="10" id="KW-1185">Reference proteome</keyword>
<dbReference type="eggNOG" id="ENOG502S9W2">
    <property type="taxonomic scope" value="Eukaryota"/>
</dbReference>
<evidence type="ECO:0000256" key="6">
    <source>
        <dbReference type="SAM" id="Coils"/>
    </source>
</evidence>
<dbReference type="HOGENOM" id="CLU_1102960_0_0_1"/>
<evidence type="ECO:0000256" key="7">
    <source>
        <dbReference type="SAM" id="MobiDB-lite"/>
    </source>
</evidence>
<organism evidence="9 10">
    <name type="scientific">Lachancea thermotolerans (strain ATCC 56472 / CBS 6340 / NRRL Y-8284)</name>
    <name type="common">Yeast</name>
    <name type="synonym">Kluyveromyces thermotolerans</name>
    <dbReference type="NCBI Taxonomy" id="559295"/>
    <lineage>
        <taxon>Eukaryota</taxon>
        <taxon>Fungi</taxon>
        <taxon>Dikarya</taxon>
        <taxon>Ascomycota</taxon>
        <taxon>Saccharomycotina</taxon>
        <taxon>Saccharomycetes</taxon>
        <taxon>Saccharomycetales</taxon>
        <taxon>Saccharomycetaceae</taxon>
        <taxon>Lachancea</taxon>
    </lineage>
</organism>
<dbReference type="PANTHER" id="PTHR13044:SF45">
    <property type="entry name" value="TRANSCRIPTIONAL ACTIVATOR OF SULFUR METABOLISM MET28"/>
    <property type="match status" value="1"/>
</dbReference>
<dbReference type="STRING" id="559295.C5DJ50"/>
<evidence type="ECO:0000256" key="5">
    <source>
        <dbReference type="ARBA" id="ARBA00023242"/>
    </source>
</evidence>
<dbReference type="CDD" id="cd14705">
    <property type="entry name" value="bZIP_Zip1"/>
    <property type="match status" value="1"/>
</dbReference>
<dbReference type="GO" id="GO:0001228">
    <property type="term" value="F:DNA-binding transcription activator activity, RNA polymerase II-specific"/>
    <property type="evidence" value="ECO:0007669"/>
    <property type="project" value="TreeGrafter"/>
</dbReference>
<dbReference type="GeneID" id="8293001"/>
<accession>C5DJ50</accession>
<keyword evidence="2" id="KW-0805">Transcription regulation</keyword>
<dbReference type="FunCoup" id="C5DJ50">
    <property type="interactions" value="3565"/>
</dbReference>